<organism evidence="1 2">
    <name type="scientific">Terrabacter tumescens</name>
    <dbReference type="NCBI Taxonomy" id="60443"/>
    <lineage>
        <taxon>Bacteria</taxon>
        <taxon>Bacillati</taxon>
        <taxon>Actinomycetota</taxon>
        <taxon>Actinomycetes</taxon>
        <taxon>Micrococcales</taxon>
        <taxon>Intrasporangiaceae</taxon>
        <taxon>Terrabacter</taxon>
    </lineage>
</organism>
<evidence type="ECO:0000313" key="1">
    <source>
        <dbReference type="EMBL" id="GGM88609.1"/>
    </source>
</evidence>
<accession>A0ABQ2HQE2</accession>
<evidence type="ECO:0000313" key="2">
    <source>
        <dbReference type="Proteomes" id="UP000623461"/>
    </source>
</evidence>
<dbReference type="SUPFAM" id="SSF55961">
    <property type="entry name" value="Bet v1-like"/>
    <property type="match status" value="1"/>
</dbReference>
<proteinExistence type="predicted"/>
<dbReference type="Proteomes" id="UP000623461">
    <property type="component" value="Unassembled WGS sequence"/>
</dbReference>
<comment type="caution">
    <text evidence="1">The sequence shown here is derived from an EMBL/GenBank/DDBJ whole genome shotgun (WGS) entry which is preliminary data.</text>
</comment>
<gene>
    <name evidence="1" type="ORF">GCM10009721_12120</name>
</gene>
<name>A0ABQ2HQE2_9MICO</name>
<reference evidence="2" key="1">
    <citation type="journal article" date="2019" name="Int. J. Syst. Evol. Microbiol.">
        <title>The Global Catalogue of Microorganisms (GCM) 10K type strain sequencing project: providing services to taxonomists for standard genome sequencing and annotation.</title>
        <authorList>
            <consortium name="The Broad Institute Genomics Platform"/>
            <consortium name="The Broad Institute Genome Sequencing Center for Infectious Disease"/>
            <person name="Wu L."/>
            <person name="Ma J."/>
        </authorList>
    </citation>
    <scope>NUCLEOTIDE SEQUENCE [LARGE SCALE GENOMIC DNA]</scope>
    <source>
        <strain evidence="2">JCM 1365</strain>
    </source>
</reference>
<dbReference type="Gene3D" id="3.30.530.20">
    <property type="match status" value="1"/>
</dbReference>
<evidence type="ECO:0008006" key="3">
    <source>
        <dbReference type="Google" id="ProtNLM"/>
    </source>
</evidence>
<keyword evidence="2" id="KW-1185">Reference proteome</keyword>
<dbReference type="EMBL" id="BMNZ01000002">
    <property type="protein sequence ID" value="GGM88609.1"/>
    <property type="molecule type" value="Genomic_DNA"/>
</dbReference>
<dbReference type="InterPro" id="IPR023393">
    <property type="entry name" value="START-like_dom_sf"/>
</dbReference>
<sequence length="214" mass="23674">MRRVLAPLVVGGAALSVVTLRWSALHWGATTEETRELLPGDEILRDPGLVATRAITIEAPPEEVWRWVVQMGSDRGGFYSYDGLENRAGCHLHSADTVVDAWQHLEPGDLVRLHPRVALTVAAVDPGHSLVLHAAPAMAVAGAGVPDAAPYDFTWSFVLRRHPHRATRLITRERFSYTHRWSPLLVEPVSAASSLMSQKMLRGIRDRAERADRT</sequence>
<dbReference type="RefSeq" id="WP_030198324.1">
    <property type="nucleotide sequence ID" value="NZ_BMNZ01000002.1"/>
</dbReference>
<protein>
    <recommendedName>
        <fullName evidence="3">SRPBCC family protein</fullName>
    </recommendedName>
</protein>